<protein>
    <recommendedName>
        <fullName evidence="3">tRNA 5-methylaminomethyl-2-thiouridine synthase TusB</fullName>
    </recommendedName>
</protein>
<reference evidence="2" key="1">
    <citation type="journal article" date="2020" name="MBio">
        <title>Horizontal gene transfer to a defensive symbiont with a reduced genome amongst a multipartite beetle microbiome.</title>
        <authorList>
            <person name="Waterworth S.C."/>
            <person name="Florez L.V."/>
            <person name="Rees E.R."/>
            <person name="Hertweck C."/>
            <person name="Kaltenpoth M."/>
            <person name="Kwan J.C."/>
        </authorList>
    </citation>
    <scope>NUCLEOTIDE SEQUENCE [LARGE SCALE GENOMIC DNA]</scope>
</reference>
<dbReference type="SUPFAM" id="SSF75169">
    <property type="entry name" value="DsrEFH-like"/>
    <property type="match status" value="1"/>
</dbReference>
<dbReference type="InterPro" id="IPR007215">
    <property type="entry name" value="Sulphur_relay_TusB/DsrH"/>
</dbReference>
<dbReference type="Gene3D" id="3.40.1260.10">
    <property type="entry name" value="DsrEFH-like"/>
    <property type="match status" value="1"/>
</dbReference>
<accession>A0A833PBK0</accession>
<organism evidence="1 2">
    <name type="scientific">Acinetobacter bereziniae</name>
    <name type="common">Acinetobacter genomosp. 10</name>
    <dbReference type="NCBI Taxonomy" id="106648"/>
    <lineage>
        <taxon>Bacteria</taxon>
        <taxon>Pseudomonadati</taxon>
        <taxon>Pseudomonadota</taxon>
        <taxon>Gammaproteobacteria</taxon>
        <taxon>Moraxellales</taxon>
        <taxon>Moraxellaceae</taxon>
        <taxon>Acinetobacter</taxon>
    </lineage>
</organism>
<name>A0A833PBK0_ACIBZ</name>
<dbReference type="Pfam" id="PF04077">
    <property type="entry name" value="DsrH"/>
    <property type="match status" value="1"/>
</dbReference>
<comment type="caution">
    <text evidence="1">The sequence shown here is derived from an EMBL/GenBank/DDBJ whole genome shotgun (WGS) entry which is preliminary data.</text>
</comment>
<evidence type="ECO:0000313" key="2">
    <source>
        <dbReference type="Proteomes" id="UP000490535"/>
    </source>
</evidence>
<dbReference type="GO" id="GO:0005737">
    <property type="term" value="C:cytoplasm"/>
    <property type="evidence" value="ECO:0007669"/>
    <property type="project" value="InterPro"/>
</dbReference>
<proteinExistence type="predicted"/>
<dbReference type="EMBL" id="WNDP01000205">
    <property type="protein sequence ID" value="KAF1016638.1"/>
    <property type="molecule type" value="Genomic_DNA"/>
</dbReference>
<evidence type="ECO:0000313" key="1">
    <source>
        <dbReference type="EMBL" id="KAF1016638.1"/>
    </source>
</evidence>
<gene>
    <name evidence="1" type="ORF">GAK29_04485</name>
</gene>
<dbReference type="Proteomes" id="UP000490535">
    <property type="component" value="Unassembled WGS sequence"/>
</dbReference>
<dbReference type="InterPro" id="IPR027396">
    <property type="entry name" value="DsrEFH-like"/>
</dbReference>
<dbReference type="AlphaFoldDB" id="A0A833PBK0"/>
<dbReference type="GO" id="GO:0002143">
    <property type="term" value="P:tRNA wobble position uridine thiolation"/>
    <property type="evidence" value="ECO:0007669"/>
    <property type="project" value="InterPro"/>
</dbReference>
<evidence type="ECO:0008006" key="3">
    <source>
        <dbReference type="Google" id="ProtNLM"/>
    </source>
</evidence>
<sequence>MSDRTLYLIQSCFSHTDQVLTQLDQIYSLDDHILLMGDAVLYASDHRLEKKKNLYILENDTEILAEKVPEHFKLINYAQFSELILDFTRCISLK</sequence>